<dbReference type="AlphaFoldDB" id="A0A9D4Z6W6"/>
<name>A0A9D4Z6W6_ADICA</name>
<organism evidence="1 2">
    <name type="scientific">Adiantum capillus-veneris</name>
    <name type="common">Maidenhair fern</name>
    <dbReference type="NCBI Taxonomy" id="13818"/>
    <lineage>
        <taxon>Eukaryota</taxon>
        <taxon>Viridiplantae</taxon>
        <taxon>Streptophyta</taxon>
        <taxon>Embryophyta</taxon>
        <taxon>Tracheophyta</taxon>
        <taxon>Polypodiopsida</taxon>
        <taxon>Polypodiidae</taxon>
        <taxon>Polypodiales</taxon>
        <taxon>Pteridineae</taxon>
        <taxon>Pteridaceae</taxon>
        <taxon>Vittarioideae</taxon>
        <taxon>Adiantum</taxon>
    </lineage>
</organism>
<evidence type="ECO:0000313" key="2">
    <source>
        <dbReference type="Proteomes" id="UP000886520"/>
    </source>
</evidence>
<sequence length="118" mass="13058">MDKYQGKILGQNLHNDVASSSANLQVPFIICGPESLSLGRLLCNAFSHNNPSFSFSDTPWIICSWRHLLPTFIPYGTTFIILKPAIPQYGCFPSSLKENIGRVHPPVKHASSTIPLHL</sequence>
<keyword evidence="2" id="KW-1185">Reference proteome</keyword>
<dbReference type="Proteomes" id="UP000886520">
    <property type="component" value="Chromosome 20"/>
</dbReference>
<comment type="caution">
    <text evidence="1">The sequence shown here is derived from an EMBL/GenBank/DDBJ whole genome shotgun (WGS) entry which is preliminary data.</text>
</comment>
<reference evidence="1" key="1">
    <citation type="submission" date="2021-01" db="EMBL/GenBank/DDBJ databases">
        <title>Adiantum capillus-veneris genome.</title>
        <authorList>
            <person name="Fang Y."/>
            <person name="Liao Q."/>
        </authorList>
    </citation>
    <scope>NUCLEOTIDE SEQUENCE</scope>
    <source>
        <strain evidence="1">H3</strain>
        <tissue evidence="1">Leaf</tissue>
    </source>
</reference>
<dbReference type="EMBL" id="JABFUD020000020">
    <property type="protein sequence ID" value="KAI5064553.1"/>
    <property type="molecule type" value="Genomic_DNA"/>
</dbReference>
<proteinExistence type="predicted"/>
<evidence type="ECO:0000313" key="1">
    <source>
        <dbReference type="EMBL" id="KAI5064553.1"/>
    </source>
</evidence>
<accession>A0A9D4Z6W6</accession>
<protein>
    <submittedName>
        <fullName evidence="1">Uncharacterized protein</fullName>
    </submittedName>
</protein>
<gene>
    <name evidence="1" type="ORF">GOP47_0021223</name>
</gene>